<protein>
    <submittedName>
        <fullName evidence="1">Uncharacterized protein</fullName>
    </submittedName>
</protein>
<gene>
    <name evidence="1" type="ORF">PUN28_018524</name>
</gene>
<sequence>MIIYIRTITIRPIHFNKQSYCRQLFLASKALRQGLPVSEPKLKCNCVKHICSTYDYISYACYVNT</sequence>
<proteinExistence type="predicted"/>
<comment type="caution">
    <text evidence="1">The sequence shown here is derived from an EMBL/GenBank/DDBJ whole genome shotgun (WGS) entry which is preliminary data.</text>
</comment>
<reference evidence="1 2" key="1">
    <citation type="submission" date="2023-03" db="EMBL/GenBank/DDBJ databases">
        <title>High recombination rates correlate with genetic variation in Cardiocondyla obscurior ants.</title>
        <authorList>
            <person name="Errbii M."/>
        </authorList>
    </citation>
    <scope>NUCLEOTIDE SEQUENCE [LARGE SCALE GENOMIC DNA]</scope>
    <source>
        <strain evidence="1">Alpha-2009</strain>
        <tissue evidence="1">Whole body</tissue>
    </source>
</reference>
<dbReference type="Proteomes" id="UP001430953">
    <property type="component" value="Unassembled WGS sequence"/>
</dbReference>
<dbReference type="AlphaFoldDB" id="A0AAW2EIE4"/>
<accession>A0AAW2EIE4</accession>
<keyword evidence="2" id="KW-1185">Reference proteome</keyword>
<evidence type="ECO:0000313" key="1">
    <source>
        <dbReference type="EMBL" id="KAL0102031.1"/>
    </source>
</evidence>
<organism evidence="1 2">
    <name type="scientific">Cardiocondyla obscurior</name>
    <dbReference type="NCBI Taxonomy" id="286306"/>
    <lineage>
        <taxon>Eukaryota</taxon>
        <taxon>Metazoa</taxon>
        <taxon>Ecdysozoa</taxon>
        <taxon>Arthropoda</taxon>
        <taxon>Hexapoda</taxon>
        <taxon>Insecta</taxon>
        <taxon>Pterygota</taxon>
        <taxon>Neoptera</taxon>
        <taxon>Endopterygota</taxon>
        <taxon>Hymenoptera</taxon>
        <taxon>Apocrita</taxon>
        <taxon>Aculeata</taxon>
        <taxon>Formicoidea</taxon>
        <taxon>Formicidae</taxon>
        <taxon>Myrmicinae</taxon>
        <taxon>Cardiocondyla</taxon>
    </lineage>
</organism>
<dbReference type="EMBL" id="JADYXP020000023">
    <property type="protein sequence ID" value="KAL0102031.1"/>
    <property type="molecule type" value="Genomic_DNA"/>
</dbReference>
<evidence type="ECO:0000313" key="2">
    <source>
        <dbReference type="Proteomes" id="UP001430953"/>
    </source>
</evidence>
<name>A0AAW2EIE4_9HYME</name>